<evidence type="ECO:0000313" key="2">
    <source>
        <dbReference type="Proteomes" id="UP000320623"/>
    </source>
</evidence>
<accession>A0A0S4N0V8</accession>
<dbReference type="Proteomes" id="UP000320623">
    <property type="component" value="Unassembled WGS sequence"/>
</dbReference>
<dbReference type="EMBL" id="FAOO01000006">
    <property type="protein sequence ID" value="CUU04729.1"/>
    <property type="molecule type" value="Genomic_DNA"/>
</dbReference>
<evidence type="ECO:0000313" key="1">
    <source>
        <dbReference type="EMBL" id="CUU04729.1"/>
    </source>
</evidence>
<dbReference type="Gene3D" id="3.30.70.920">
    <property type="match status" value="1"/>
</dbReference>
<keyword evidence="2" id="KW-1185">Reference proteome</keyword>
<dbReference type="AlphaFoldDB" id="A0A0S4N0V8"/>
<name>A0A0S4N0V8_9BACT</name>
<dbReference type="Pfam" id="PF03927">
    <property type="entry name" value="NapD"/>
    <property type="match status" value="1"/>
</dbReference>
<proteinExistence type="predicted"/>
<dbReference type="InterPro" id="IPR005623">
    <property type="entry name" value="Chaperone_NapD_NO3_reduct"/>
</dbReference>
<gene>
    <name evidence="1" type="ORF">JGI1_01057</name>
</gene>
<protein>
    <submittedName>
        <fullName evidence="1">Periplasmic nitrate reductase chaperone NapD</fullName>
    </submittedName>
</protein>
<reference evidence="2" key="1">
    <citation type="submission" date="2015-11" db="EMBL/GenBank/DDBJ databases">
        <authorList>
            <person name="Varghese N."/>
        </authorList>
    </citation>
    <scope>NUCLEOTIDE SEQUENCE [LARGE SCALE GENOMIC DNA]</scope>
</reference>
<organism evidence="1 2">
    <name type="scientific">Candidatus Thermokryptus mobilis</name>
    <dbReference type="NCBI Taxonomy" id="1643428"/>
    <lineage>
        <taxon>Bacteria</taxon>
        <taxon>Pseudomonadati</taxon>
        <taxon>Candidatus Kryptoniota</taxon>
        <taxon>Candidatus Thermokryptus</taxon>
    </lineage>
</organism>
<dbReference type="STRING" id="1643428.GCA_001442855_01032"/>
<sequence>MIIASGYIVAENVEKISSITNALIERGIEVPEIKDEKLIFLIERNTEEEITKEINGLRYVDGVVSVQISYISLPGADEGSDIEI</sequence>
<dbReference type="RefSeq" id="WP_140944810.1">
    <property type="nucleotide sequence ID" value="NZ_FAOO01000006.1"/>
</dbReference>